<proteinExistence type="predicted"/>
<gene>
    <name evidence="3" type="ORF">GCM10023168_01730</name>
</gene>
<feature type="compositionally biased region" description="Low complexity" evidence="1">
    <location>
        <begin position="216"/>
        <end position="227"/>
    </location>
</feature>
<dbReference type="RefSeq" id="WP_345201260.1">
    <property type="nucleotide sequence ID" value="NZ_BAABGM010000001.1"/>
</dbReference>
<feature type="transmembrane region" description="Helical" evidence="2">
    <location>
        <begin position="84"/>
        <end position="104"/>
    </location>
</feature>
<evidence type="ECO:0000313" key="4">
    <source>
        <dbReference type="Proteomes" id="UP001500945"/>
    </source>
</evidence>
<evidence type="ECO:0000256" key="1">
    <source>
        <dbReference type="SAM" id="MobiDB-lite"/>
    </source>
</evidence>
<name>A0ABP8JWA2_9MICO</name>
<reference evidence="4" key="1">
    <citation type="journal article" date="2019" name="Int. J. Syst. Evol. Microbiol.">
        <title>The Global Catalogue of Microorganisms (GCM) 10K type strain sequencing project: providing services to taxonomists for standard genome sequencing and annotation.</title>
        <authorList>
            <consortium name="The Broad Institute Genomics Platform"/>
            <consortium name="The Broad Institute Genome Sequencing Center for Infectious Disease"/>
            <person name="Wu L."/>
            <person name="Ma J."/>
        </authorList>
    </citation>
    <scope>NUCLEOTIDE SEQUENCE [LARGE SCALE GENOMIC DNA]</scope>
    <source>
        <strain evidence="4">JCM 17809</strain>
    </source>
</reference>
<keyword evidence="4" id="KW-1185">Reference proteome</keyword>
<keyword evidence="2" id="KW-0472">Membrane</keyword>
<comment type="caution">
    <text evidence="3">The sequence shown here is derived from an EMBL/GenBank/DDBJ whole genome shotgun (WGS) entry which is preliminary data.</text>
</comment>
<evidence type="ECO:0008006" key="5">
    <source>
        <dbReference type="Google" id="ProtNLM"/>
    </source>
</evidence>
<evidence type="ECO:0000256" key="2">
    <source>
        <dbReference type="SAM" id="Phobius"/>
    </source>
</evidence>
<organism evidence="3 4">
    <name type="scientific">Fodinibacter luteus</name>
    <dbReference type="NCBI Taxonomy" id="552064"/>
    <lineage>
        <taxon>Bacteria</taxon>
        <taxon>Bacillati</taxon>
        <taxon>Actinomycetota</taxon>
        <taxon>Actinomycetes</taxon>
        <taxon>Micrococcales</taxon>
        <taxon>Intrasporangiaceae</taxon>
        <taxon>Fodinibacter (ex Wang et al. 2009)</taxon>
    </lineage>
</organism>
<accession>A0ABP8JWA2</accession>
<sequence length="235" mass="23795">MTTLRTHGWRLLLLGSGVFVMAGGPRHPEADASHPLREELATMTAHPDWVPAHALVLVSAVLLTLGLWAARASGTWPLSTRRSLTVGALATSVYVVEAVLHLAAVVDSHALAHGGAAPVAFTHVGLSIVLYPVTGLAIAGLALSYGRALGGWRRAVAAVGVVAGLAQAVSVPLTLVLPDAELSPVFAAAGILTAVWAMGTAIAGVRSPRTSTPHGAASAEALPSNAAGVPQRVPA</sequence>
<evidence type="ECO:0000313" key="3">
    <source>
        <dbReference type="EMBL" id="GAA4397090.1"/>
    </source>
</evidence>
<feature type="transmembrane region" description="Helical" evidence="2">
    <location>
        <begin position="155"/>
        <end position="177"/>
    </location>
</feature>
<dbReference type="EMBL" id="BAABGM010000001">
    <property type="protein sequence ID" value="GAA4397090.1"/>
    <property type="molecule type" value="Genomic_DNA"/>
</dbReference>
<feature type="transmembrane region" description="Helical" evidence="2">
    <location>
        <begin position="54"/>
        <end position="72"/>
    </location>
</feature>
<feature type="transmembrane region" description="Helical" evidence="2">
    <location>
        <begin position="183"/>
        <end position="205"/>
    </location>
</feature>
<keyword evidence="2" id="KW-1133">Transmembrane helix</keyword>
<protein>
    <recommendedName>
        <fullName evidence="5">DUF998 domain-containing protein</fullName>
    </recommendedName>
</protein>
<keyword evidence="2" id="KW-0812">Transmembrane</keyword>
<feature type="region of interest" description="Disordered" evidence="1">
    <location>
        <begin position="209"/>
        <end position="235"/>
    </location>
</feature>
<feature type="transmembrane region" description="Helical" evidence="2">
    <location>
        <begin position="124"/>
        <end position="143"/>
    </location>
</feature>
<dbReference type="Proteomes" id="UP001500945">
    <property type="component" value="Unassembled WGS sequence"/>
</dbReference>